<dbReference type="PANTHER" id="PTHR32322:SF2">
    <property type="entry name" value="EAMA DOMAIN-CONTAINING PROTEIN"/>
    <property type="match status" value="1"/>
</dbReference>
<evidence type="ECO:0000313" key="9">
    <source>
        <dbReference type="Proteomes" id="UP000008850"/>
    </source>
</evidence>
<feature type="domain" description="EamA" evidence="7">
    <location>
        <begin position="14"/>
        <end position="157"/>
    </location>
</feature>
<name>G4R6A8_PELHB</name>
<dbReference type="EMBL" id="CP003075">
    <property type="protein sequence ID" value="AEQ53173.1"/>
    <property type="molecule type" value="Genomic_DNA"/>
</dbReference>
<dbReference type="Proteomes" id="UP000008850">
    <property type="component" value="Chromosome"/>
</dbReference>
<gene>
    <name evidence="8" type="ordered locus">KKY_3184</name>
</gene>
<dbReference type="STRING" id="1082931.KKY_3184"/>
<evidence type="ECO:0000256" key="4">
    <source>
        <dbReference type="ARBA" id="ARBA00022989"/>
    </source>
</evidence>
<dbReference type="SUPFAM" id="SSF103481">
    <property type="entry name" value="Multidrug resistance efflux transporter EmrE"/>
    <property type="match status" value="2"/>
</dbReference>
<evidence type="ECO:0000256" key="1">
    <source>
        <dbReference type="ARBA" id="ARBA00004141"/>
    </source>
</evidence>
<evidence type="ECO:0000256" key="2">
    <source>
        <dbReference type="ARBA" id="ARBA00007362"/>
    </source>
</evidence>
<dbReference type="InterPro" id="IPR000620">
    <property type="entry name" value="EamA_dom"/>
</dbReference>
<keyword evidence="3 6" id="KW-0812">Transmembrane</keyword>
<dbReference type="Pfam" id="PF00892">
    <property type="entry name" value="EamA"/>
    <property type="match status" value="2"/>
</dbReference>
<dbReference type="eggNOG" id="COG0697">
    <property type="taxonomic scope" value="Bacteria"/>
</dbReference>
<dbReference type="PANTHER" id="PTHR32322">
    <property type="entry name" value="INNER MEMBRANE TRANSPORTER"/>
    <property type="match status" value="1"/>
</dbReference>
<keyword evidence="9" id="KW-1185">Reference proteome</keyword>
<evidence type="ECO:0000256" key="5">
    <source>
        <dbReference type="ARBA" id="ARBA00023136"/>
    </source>
</evidence>
<dbReference type="InterPro" id="IPR050638">
    <property type="entry name" value="AA-Vitamin_Transporters"/>
</dbReference>
<keyword evidence="5 6" id="KW-0472">Membrane</keyword>
<feature type="domain" description="EamA" evidence="7">
    <location>
        <begin position="170"/>
        <end position="305"/>
    </location>
</feature>
<feature type="transmembrane region" description="Helical" evidence="6">
    <location>
        <begin position="141"/>
        <end position="162"/>
    </location>
</feature>
<evidence type="ECO:0000256" key="6">
    <source>
        <dbReference type="SAM" id="Phobius"/>
    </source>
</evidence>
<dbReference type="InterPro" id="IPR037185">
    <property type="entry name" value="EmrE-like"/>
</dbReference>
<protein>
    <recommendedName>
        <fullName evidence="7">EamA domain-containing protein</fullName>
    </recommendedName>
</protein>
<accession>G4R6A8</accession>
<keyword evidence="4 6" id="KW-1133">Transmembrane helix</keyword>
<feature type="transmembrane region" description="Helical" evidence="6">
    <location>
        <begin position="47"/>
        <end position="65"/>
    </location>
</feature>
<feature type="transmembrane region" description="Helical" evidence="6">
    <location>
        <begin position="289"/>
        <end position="307"/>
    </location>
</feature>
<dbReference type="KEGG" id="phl:KKY_3184"/>
<sequence>MSAFSSPDRDQLVGLALAALGAALFATKGIFVKLAYAQGLDAITTLTWRMLLATPFFALMGALAYRDRRAGRGRQANRPVPVRAVAGAAAIGILGYYGASFLDFRSLDLITAQLNRLVLLTYPFMVLILGAVLFRRPLRLPVVAAALLAYLGIGVIFGHDMVIEGESVLAGTLFALGSALAYALYQLFAKPLIDTLGPRLFTAIAMIAAAGVVFLHFLVTHSPSGLAISANAFFILLALALAATVAPVSIIAAAIGMVGAERTAVFGNISPILTIVLAIFILGEPFTPIHGIGTALVIFGILLFTRLTTLPKSAVQTGQ</sequence>
<feature type="transmembrane region" description="Helical" evidence="6">
    <location>
        <begin position="168"/>
        <end position="188"/>
    </location>
</feature>
<comment type="subcellular location">
    <subcellularLocation>
        <location evidence="1">Membrane</location>
        <topology evidence="1">Multi-pass membrane protein</topology>
    </subcellularLocation>
</comment>
<dbReference type="AlphaFoldDB" id="G4R6A8"/>
<feature type="transmembrane region" description="Helical" evidence="6">
    <location>
        <begin position="231"/>
        <end position="258"/>
    </location>
</feature>
<feature type="transmembrane region" description="Helical" evidence="6">
    <location>
        <begin position="114"/>
        <end position="134"/>
    </location>
</feature>
<comment type="similarity">
    <text evidence="2">Belongs to the EamA transporter family.</text>
</comment>
<dbReference type="HOGENOM" id="CLU_033863_9_0_5"/>
<feature type="transmembrane region" description="Helical" evidence="6">
    <location>
        <begin position="200"/>
        <end position="219"/>
    </location>
</feature>
<evidence type="ECO:0000259" key="7">
    <source>
        <dbReference type="Pfam" id="PF00892"/>
    </source>
</evidence>
<feature type="transmembrane region" description="Helical" evidence="6">
    <location>
        <begin position="265"/>
        <end position="283"/>
    </location>
</feature>
<dbReference type="RefSeq" id="WP_014132319.1">
    <property type="nucleotide sequence ID" value="NC_016078.1"/>
</dbReference>
<reference evidence="8 9" key="1">
    <citation type="journal article" date="2012" name="J. Bacteriol.">
        <title>Complete genome sequence of Pelagibacterium halotolerans B2T.</title>
        <authorList>
            <person name="Huo Y.Y."/>
            <person name="Cheng H."/>
            <person name="Han X.F."/>
            <person name="Jiang X.W."/>
            <person name="Sun C."/>
            <person name="Zhang X.Q."/>
            <person name="Zhu X.F."/>
            <person name="Liu Y.F."/>
            <person name="Li P.F."/>
            <person name="Ni P.X."/>
            <person name="Wu M."/>
        </authorList>
    </citation>
    <scope>NUCLEOTIDE SEQUENCE [LARGE SCALE GENOMIC DNA]</scope>
    <source>
        <strain evidence="9">DSM 22347 / JCM 15775 / CGMCC 1.7692 / B2</strain>
    </source>
</reference>
<proteinExistence type="inferred from homology"/>
<organism evidence="8 9">
    <name type="scientific">Pelagibacterium halotolerans (strain DSM 22347 / JCM 15775 / CGMCC 1.7692 / B2)</name>
    <dbReference type="NCBI Taxonomy" id="1082931"/>
    <lineage>
        <taxon>Bacteria</taxon>
        <taxon>Pseudomonadati</taxon>
        <taxon>Pseudomonadota</taxon>
        <taxon>Alphaproteobacteria</taxon>
        <taxon>Hyphomicrobiales</taxon>
        <taxon>Devosiaceae</taxon>
        <taxon>Pelagibacterium</taxon>
    </lineage>
</organism>
<dbReference type="GO" id="GO:0016020">
    <property type="term" value="C:membrane"/>
    <property type="evidence" value="ECO:0007669"/>
    <property type="project" value="UniProtKB-SubCell"/>
</dbReference>
<evidence type="ECO:0000256" key="3">
    <source>
        <dbReference type="ARBA" id="ARBA00022692"/>
    </source>
</evidence>
<evidence type="ECO:0000313" key="8">
    <source>
        <dbReference type="EMBL" id="AEQ53173.1"/>
    </source>
</evidence>
<feature type="transmembrane region" description="Helical" evidence="6">
    <location>
        <begin position="85"/>
        <end position="102"/>
    </location>
</feature>